<feature type="region of interest" description="Disordered" evidence="1">
    <location>
        <begin position="26"/>
        <end position="57"/>
    </location>
</feature>
<evidence type="ECO:0000313" key="3">
    <source>
        <dbReference type="Proteomes" id="UP000234166"/>
    </source>
</evidence>
<name>A0AB38DTZ3_XANCH</name>
<sequence>MLQSAIIREETVDLALGVPMYSRKQPRSRQLEIRPAGGEHQVVTVSSDRSQRRQPCAKPCSDCPWRIDAIGKFPSEAFVHSARTAYDMAESTFACHQAGASQPRMCAGFLLRGAEHNLTVRLAKMRGEMVSPPSAGGHALHASYAAMAIANGVPEDHPALAPCRVGIVDDDDEIPTAYRHR</sequence>
<dbReference type="Proteomes" id="UP000234166">
    <property type="component" value="Unassembled WGS sequence"/>
</dbReference>
<dbReference type="EMBL" id="OCYS01000002">
    <property type="protein sequence ID" value="SON76571.1"/>
    <property type="molecule type" value="Genomic_DNA"/>
</dbReference>
<comment type="caution">
    <text evidence="2">The sequence shown here is derived from an EMBL/GenBank/DDBJ whole genome shotgun (WGS) entry which is preliminary data.</text>
</comment>
<organism evidence="2 3">
    <name type="scientific">Xanthomonas campestris pv. phaseoli</name>
    <dbReference type="NCBI Taxonomy" id="317013"/>
    <lineage>
        <taxon>Bacteria</taxon>
        <taxon>Pseudomonadati</taxon>
        <taxon>Pseudomonadota</taxon>
        <taxon>Gammaproteobacteria</taxon>
        <taxon>Lysobacterales</taxon>
        <taxon>Lysobacteraceae</taxon>
        <taxon>Xanthomonas</taxon>
    </lineage>
</organism>
<reference evidence="2 3" key="1">
    <citation type="submission" date="2017-10" db="EMBL/GenBank/DDBJ databases">
        <authorList>
            <person name="Regsiter A."/>
            <person name="William W."/>
        </authorList>
    </citation>
    <scope>NUCLEOTIDE SEQUENCE [LARGE SCALE GENOMIC DNA]</scope>
    <source>
        <strain evidence="2 3">CFBP7430</strain>
    </source>
</reference>
<protein>
    <submittedName>
        <fullName evidence="2">Uncharacterized protein</fullName>
    </submittedName>
</protein>
<accession>A0AB38DTZ3</accession>
<dbReference type="Pfam" id="PF19800">
    <property type="entry name" value="DUF6283"/>
    <property type="match status" value="1"/>
</dbReference>
<proteinExistence type="predicted"/>
<dbReference type="AlphaFoldDB" id="A0AB38DTZ3"/>
<dbReference type="RefSeq" id="WP_306316036.1">
    <property type="nucleotide sequence ID" value="NZ_CP012048.1"/>
</dbReference>
<evidence type="ECO:0000313" key="2">
    <source>
        <dbReference type="EMBL" id="SON76571.1"/>
    </source>
</evidence>
<gene>
    <name evidence="2" type="ORF">XAP7430_100062</name>
</gene>
<dbReference type="InterPro" id="IPR046250">
    <property type="entry name" value="DUF6283"/>
</dbReference>
<evidence type="ECO:0000256" key="1">
    <source>
        <dbReference type="SAM" id="MobiDB-lite"/>
    </source>
</evidence>